<comment type="caution">
    <text evidence="1">The sequence shown here is derived from an EMBL/GenBank/DDBJ whole genome shotgun (WGS) entry which is preliminary data.</text>
</comment>
<protein>
    <submittedName>
        <fullName evidence="1">Uncharacterized protein</fullName>
    </submittedName>
</protein>
<dbReference type="EMBL" id="NTUS01000009">
    <property type="protein sequence ID" value="PFB09811.1"/>
    <property type="molecule type" value="Genomic_DNA"/>
</dbReference>
<proteinExistence type="predicted"/>
<dbReference type="Proteomes" id="UP000220397">
    <property type="component" value="Unassembled WGS sequence"/>
</dbReference>
<evidence type="ECO:0000313" key="2">
    <source>
        <dbReference type="Proteomes" id="UP000220397"/>
    </source>
</evidence>
<dbReference type="AlphaFoldDB" id="A0A9X6Z6B4"/>
<reference evidence="1 2" key="1">
    <citation type="submission" date="2017-09" db="EMBL/GenBank/DDBJ databases">
        <title>Large-scale bioinformatics analysis of Bacillus genomes uncovers conserved roles of natural products in bacterial physiology.</title>
        <authorList>
            <consortium name="Agbiome Team Llc"/>
            <person name="Bleich R.M."/>
            <person name="Kirk G.J."/>
            <person name="Santa Maria K.C."/>
            <person name="Allen S.E."/>
            <person name="Farag S."/>
            <person name="Shank E.A."/>
            <person name="Bowers A."/>
        </authorList>
    </citation>
    <scope>NUCLEOTIDE SEQUENCE [LARGE SCALE GENOMIC DNA]</scope>
    <source>
        <strain evidence="1 2">AFS015413</strain>
    </source>
</reference>
<sequence length="115" mass="14128">MVRHLRLRQVLISQGYTRKELRKAVAFEHKNWKEDGESLPTIEQVRKMHETLGTWDKFTYWFTWEDSLGRMNNEVNIDGSLIIYPKANYKHRLLMHRRWKEHERRTLELFIREGC</sequence>
<gene>
    <name evidence="1" type="ORF">CN398_03110</name>
</gene>
<organism evidence="1 2">
    <name type="scientific">Bacillus thuringiensis</name>
    <dbReference type="NCBI Taxonomy" id="1428"/>
    <lineage>
        <taxon>Bacteria</taxon>
        <taxon>Bacillati</taxon>
        <taxon>Bacillota</taxon>
        <taxon>Bacilli</taxon>
        <taxon>Bacillales</taxon>
        <taxon>Bacillaceae</taxon>
        <taxon>Bacillus</taxon>
        <taxon>Bacillus cereus group</taxon>
    </lineage>
</organism>
<evidence type="ECO:0000313" key="1">
    <source>
        <dbReference type="EMBL" id="PFB09811.1"/>
    </source>
</evidence>
<name>A0A9X6Z6B4_BACTU</name>
<accession>A0A9X6Z6B4</accession>